<dbReference type="SMART" id="SM00220">
    <property type="entry name" value="S_TKc"/>
    <property type="match status" value="1"/>
</dbReference>
<feature type="compositionally biased region" description="Low complexity" evidence="14">
    <location>
        <begin position="714"/>
        <end position="727"/>
    </location>
</feature>
<evidence type="ECO:0000256" key="10">
    <source>
        <dbReference type="ARBA" id="ARBA00023230"/>
    </source>
</evidence>
<evidence type="ECO:0000256" key="13">
    <source>
        <dbReference type="PROSITE-ProRule" id="PRU10141"/>
    </source>
</evidence>
<keyword evidence="10" id="KW-0834">Unfolded protein response</keyword>
<dbReference type="InterPro" id="IPR015943">
    <property type="entry name" value="WD40/YVTN_repeat-like_dom_sf"/>
</dbReference>
<keyword evidence="3 13" id="KW-0547">Nucleotide-binding</keyword>
<dbReference type="Gene3D" id="2.130.10.10">
    <property type="entry name" value="YVTN repeat-like/Quinoprotein amine dehydrogenase"/>
    <property type="match status" value="1"/>
</dbReference>
<dbReference type="Gene3D" id="3.30.200.20">
    <property type="entry name" value="Phosphorylase Kinase, domain 1"/>
    <property type="match status" value="1"/>
</dbReference>
<keyword evidence="7" id="KW-0810">Translation regulation</keyword>
<evidence type="ECO:0000259" key="15">
    <source>
        <dbReference type="PROSITE" id="PS50011"/>
    </source>
</evidence>
<keyword evidence="6 13" id="KW-0067">ATP-binding</keyword>
<feature type="compositionally biased region" description="Basic residues" evidence="14">
    <location>
        <begin position="749"/>
        <end position="765"/>
    </location>
</feature>
<dbReference type="Pfam" id="PF00069">
    <property type="entry name" value="Pkinase"/>
    <property type="match status" value="2"/>
</dbReference>
<dbReference type="PANTHER" id="PTHR11042">
    <property type="entry name" value="EUKARYOTIC TRANSLATION INITIATION FACTOR 2-ALPHA KINASE EIF2-ALPHA KINASE -RELATED"/>
    <property type="match status" value="1"/>
</dbReference>
<evidence type="ECO:0000256" key="7">
    <source>
        <dbReference type="ARBA" id="ARBA00022845"/>
    </source>
</evidence>
<dbReference type="Proteomes" id="UP001164746">
    <property type="component" value="Chromosome 12"/>
</dbReference>
<keyword evidence="5" id="KW-0256">Endoplasmic reticulum</keyword>
<name>A0ABY7FJK6_MYAAR</name>
<evidence type="ECO:0000256" key="14">
    <source>
        <dbReference type="SAM" id="MobiDB-lite"/>
    </source>
</evidence>
<dbReference type="InterPro" id="IPR018391">
    <property type="entry name" value="PQQ_b-propeller_rpt"/>
</dbReference>
<evidence type="ECO:0000256" key="12">
    <source>
        <dbReference type="ARBA" id="ARBA00041500"/>
    </source>
</evidence>
<feature type="region of interest" description="Disordered" evidence="14">
    <location>
        <begin position="714"/>
        <end position="771"/>
    </location>
</feature>
<comment type="similarity">
    <text evidence="11">Belongs to the protein kinase superfamily. Ser/Thr protein kinase family. GCN2 subfamily.</text>
</comment>
<dbReference type="InterPro" id="IPR011047">
    <property type="entry name" value="Quinoprotein_ADH-like_sf"/>
</dbReference>
<feature type="binding site" evidence="13">
    <location>
        <position position="453"/>
    </location>
    <ligand>
        <name>ATP</name>
        <dbReference type="ChEBI" id="CHEBI:30616"/>
    </ligand>
</feature>
<keyword evidence="4" id="KW-0418">Kinase</keyword>
<dbReference type="SUPFAM" id="SSF50998">
    <property type="entry name" value="Quinoprotein alcohol dehydrogenase-like"/>
    <property type="match status" value="1"/>
</dbReference>
<evidence type="ECO:0000256" key="8">
    <source>
        <dbReference type="ARBA" id="ARBA00023016"/>
    </source>
</evidence>
<keyword evidence="2" id="KW-0808">Transferase</keyword>
<organism evidence="16 17">
    <name type="scientific">Mya arenaria</name>
    <name type="common">Soft-shell clam</name>
    <dbReference type="NCBI Taxonomy" id="6604"/>
    <lineage>
        <taxon>Eukaryota</taxon>
        <taxon>Metazoa</taxon>
        <taxon>Spiralia</taxon>
        <taxon>Lophotrochozoa</taxon>
        <taxon>Mollusca</taxon>
        <taxon>Bivalvia</taxon>
        <taxon>Autobranchia</taxon>
        <taxon>Heteroconchia</taxon>
        <taxon>Euheterodonta</taxon>
        <taxon>Imparidentia</taxon>
        <taxon>Neoheterodontei</taxon>
        <taxon>Myida</taxon>
        <taxon>Myoidea</taxon>
        <taxon>Myidae</taxon>
        <taxon>Mya</taxon>
    </lineage>
</organism>
<keyword evidence="9" id="KW-0325">Glycoprotein</keyword>
<reference evidence="16" key="1">
    <citation type="submission" date="2022-11" db="EMBL/GenBank/DDBJ databases">
        <title>Centuries of genome instability and evolution in soft-shell clam transmissible cancer (bioRxiv).</title>
        <authorList>
            <person name="Hart S.F.M."/>
            <person name="Yonemitsu M.A."/>
            <person name="Giersch R.M."/>
            <person name="Beal B.F."/>
            <person name="Arriagada G."/>
            <person name="Davis B.W."/>
            <person name="Ostrander E.A."/>
            <person name="Goff S.P."/>
            <person name="Metzger M.J."/>
        </authorList>
    </citation>
    <scope>NUCLEOTIDE SEQUENCE</scope>
    <source>
        <strain evidence="16">MELC-2E11</strain>
        <tissue evidence="16">Siphon/mantle</tissue>
    </source>
</reference>
<evidence type="ECO:0000256" key="11">
    <source>
        <dbReference type="ARBA" id="ARBA00037982"/>
    </source>
</evidence>
<evidence type="ECO:0000313" key="17">
    <source>
        <dbReference type="Proteomes" id="UP001164746"/>
    </source>
</evidence>
<dbReference type="InterPro" id="IPR008271">
    <property type="entry name" value="Ser/Thr_kinase_AS"/>
</dbReference>
<feature type="compositionally biased region" description="Polar residues" evidence="14">
    <location>
        <begin position="728"/>
        <end position="747"/>
    </location>
</feature>
<dbReference type="InterPro" id="IPR011009">
    <property type="entry name" value="Kinase-like_dom_sf"/>
</dbReference>
<protein>
    <recommendedName>
        <fullName evidence="12">PRKR-like endoplasmic reticulum kinase</fullName>
    </recommendedName>
</protein>
<feature type="domain" description="Protein kinase" evidence="15">
    <location>
        <begin position="424"/>
        <end position="989"/>
    </location>
</feature>
<dbReference type="SMART" id="SM00564">
    <property type="entry name" value="PQQ"/>
    <property type="match status" value="2"/>
</dbReference>
<dbReference type="InterPro" id="IPR000719">
    <property type="entry name" value="Prot_kinase_dom"/>
</dbReference>
<evidence type="ECO:0000256" key="9">
    <source>
        <dbReference type="ARBA" id="ARBA00023180"/>
    </source>
</evidence>
<sequence>MFSLEGALYLTISSSNATTSEADVDTLIVVEDEGFPTNNQDAVSVNTVDSSRKLIYVSTLDGKLSALDVHDEGELLWSVPADTRPLLIHPVPLSADKLLSSSNKMSEDTMMVGGKDLVTYGLDPQTGQIRYACGVQGCRTFGDDVGHEDDLLIVTRQTQTVRAVESRTGAEKWNYSVGQHEVSYVRGQEVIDHRQCDITADEEDVTCAVEDGDAVSDETMEGFSSTVKVVVPEGMVVGVSPDNLQAVKWTYKFYVQSSEHMREKMATASQKFRDINLQNTCRKDDKLPKVAWKPYLNTDNGFYLYPEFTDLPPDEEENPEGWYDGNHSQEYTLYEEVMAVPVTLWTWWKEVIAISVVFSLLTHVLVHRFKKLHRKLQLEQCPINSQTQSESLSKEEAVVETEGPANPPSRQNSDEYISRYATDYDHLHVLGKGGFGVVFEARNKVDECHYAIKRIPLPYSESAREKVMREVKALANLDHVGIVRYFHTWIEAPPPGWQEEKDQEFEYVEGVTSPINSQYTSRSPSSVPNGTPPEMTSNTFPEELGCLKSKGDNYKISKASPKHPSPLDFLKNPLGKNLLDLSESGIKRGGSEEFSVHNISESMWGNTEEEESGSFSGMGTPNFTSNSYDDSVDISFRNDCGDVPVRTVDKNENKQNEHDLDISTSEKGYFLNHVVPIDESNDSFQIVFEDSGCGDKSSKGSCDDVCIGIQSSQSGTSLSGLHSSNLSKDSTQPFQRSHSRTNSTDQSKNFRKTHARTNSKSHSRSKSHDLAHLTMEKETNNSADKPAESQTKGPKPKLFLYIQMQLCRRETLKDWLASNTLNRGRQTVLDVFDQITSAIEYVHDSGLMHRDLKPSNIFFSMDGVVKMGDFGLATTLSEEQNEALYGGSPYKKHTAQVGTQLYMSPEQMSGKKYSQKVDIFSLGVILFELLFPFATQMERVNTLVLVKQQILPNRFKREMHKEAVFVKWLLSPKPEDRPTAKEILDSELLCEFENRRMPKRFRSRTNE</sequence>
<evidence type="ECO:0000256" key="2">
    <source>
        <dbReference type="ARBA" id="ARBA00022679"/>
    </source>
</evidence>
<evidence type="ECO:0000256" key="3">
    <source>
        <dbReference type="ARBA" id="ARBA00022741"/>
    </source>
</evidence>
<comment type="subcellular location">
    <subcellularLocation>
        <location evidence="1">Endoplasmic reticulum membrane</location>
        <topology evidence="1">Single-pass type I membrane protein</topology>
    </subcellularLocation>
</comment>
<dbReference type="InterPro" id="IPR017441">
    <property type="entry name" value="Protein_kinase_ATP_BS"/>
</dbReference>
<evidence type="ECO:0000256" key="4">
    <source>
        <dbReference type="ARBA" id="ARBA00022777"/>
    </source>
</evidence>
<feature type="region of interest" description="Disordered" evidence="14">
    <location>
        <begin position="385"/>
        <end position="413"/>
    </location>
</feature>
<dbReference type="SUPFAM" id="SSF56112">
    <property type="entry name" value="Protein kinase-like (PK-like)"/>
    <property type="match status" value="1"/>
</dbReference>
<dbReference type="PROSITE" id="PS00108">
    <property type="entry name" value="PROTEIN_KINASE_ST"/>
    <property type="match status" value="1"/>
</dbReference>
<dbReference type="EMBL" id="CP111023">
    <property type="protein sequence ID" value="WAR22378.1"/>
    <property type="molecule type" value="Genomic_DNA"/>
</dbReference>
<evidence type="ECO:0000256" key="6">
    <source>
        <dbReference type="ARBA" id="ARBA00022840"/>
    </source>
</evidence>
<dbReference type="PROSITE" id="PS00107">
    <property type="entry name" value="PROTEIN_KINASE_ATP"/>
    <property type="match status" value="1"/>
</dbReference>
<evidence type="ECO:0000256" key="5">
    <source>
        <dbReference type="ARBA" id="ARBA00022824"/>
    </source>
</evidence>
<keyword evidence="8" id="KW-0346">Stress response</keyword>
<dbReference type="Gene3D" id="1.10.510.10">
    <property type="entry name" value="Transferase(Phosphotransferase) domain 1"/>
    <property type="match status" value="1"/>
</dbReference>
<dbReference type="PANTHER" id="PTHR11042:SF91">
    <property type="entry name" value="EUKARYOTIC TRANSLATION INITIATION FACTOR 2-ALPHA KINASE"/>
    <property type="match status" value="1"/>
</dbReference>
<evidence type="ECO:0000313" key="16">
    <source>
        <dbReference type="EMBL" id="WAR22378.1"/>
    </source>
</evidence>
<gene>
    <name evidence="16" type="ORF">MAR_016352</name>
</gene>
<dbReference type="PROSITE" id="PS50011">
    <property type="entry name" value="PROTEIN_KINASE_DOM"/>
    <property type="match status" value="1"/>
</dbReference>
<feature type="region of interest" description="Disordered" evidence="14">
    <location>
        <begin position="605"/>
        <end position="626"/>
    </location>
</feature>
<proteinExistence type="inferred from homology"/>
<keyword evidence="17" id="KW-1185">Reference proteome</keyword>
<accession>A0ABY7FJK6</accession>
<evidence type="ECO:0000256" key="1">
    <source>
        <dbReference type="ARBA" id="ARBA00004115"/>
    </source>
</evidence>
<dbReference type="InterPro" id="IPR050339">
    <property type="entry name" value="CC_SR_Kinase"/>
</dbReference>